<gene>
    <name evidence="2" type="ORF">CJ192_03585</name>
</gene>
<protein>
    <submittedName>
        <fullName evidence="2">Uncharacterized protein</fullName>
    </submittedName>
</protein>
<dbReference type="GeneID" id="84578259"/>
<comment type="caution">
    <text evidence="2">The sequence shown here is derived from an EMBL/GenBank/DDBJ whole genome shotgun (WGS) entry which is preliminary data.</text>
</comment>
<evidence type="ECO:0000313" key="2">
    <source>
        <dbReference type="EMBL" id="PMC81845.1"/>
    </source>
</evidence>
<sequence>MEYFITASILGVWAFVWYKFGYVQAELKESNTRIREIYRKIQFGIEDIKREVKECKRLLEELSDNYEENIHRS</sequence>
<feature type="coiled-coil region" evidence="1">
    <location>
        <begin position="45"/>
        <end position="72"/>
    </location>
</feature>
<evidence type="ECO:0000256" key="1">
    <source>
        <dbReference type="SAM" id="Coils"/>
    </source>
</evidence>
<organism evidence="2 3">
    <name type="scientific">Anaerococcus hydrogenalis</name>
    <dbReference type="NCBI Taxonomy" id="33029"/>
    <lineage>
        <taxon>Bacteria</taxon>
        <taxon>Bacillati</taxon>
        <taxon>Bacillota</taxon>
        <taxon>Tissierellia</taxon>
        <taxon>Tissierellales</taxon>
        <taxon>Peptoniphilaceae</taxon>
        <taxon>Anaerococcus</taxon>
    </lineage>
</organism>
<dbReference type="RefSeq" id="WP_102197805.1">
    <property type="nucleotide sequence ID" value="NZ_PNHP01000002.1"/>
</dbReference>
<dbReference type="Proteomes" id="UP000235658">
    <property type="component" value="Unassembled WGS sequence"/>
</dbReference>
<accession>A0A2N6UJE0</accession>
<proteinExistence type="predicted"/>
<reference evidence="2 3" key="1">
    <citation type="submission" date="2017-09" db="EMBL/GenBank/DDBJ databases">
        <title>Bacterial strain isolated from the female urinary microbiota.</title>
        <authorList>
            <person name="Thomas-White K."/>
            <person name="Kumar N."/>
            <person name="Forster S."/>
            <person name="Putonti C."/>
            <person name="Lawley T."/>
            <person name="Wolfe A.J."/>
        </authorList>
    </citation>
    <scope>NUCLEOTIDE SEQUENCE [LARGE SCALE GENOMIC DNA]</scope>
    <source>
        <strain evidence="2 3">UMB0204</strain>
    </source>
</reference>
<dbReference type="EMBL" id="PNHP01000002">
    <property type="protein sequence ID" value="PMC81845.1"/>
    <property type="molecule type" value="Genomic_DNA"/>
</dbReference>
<keyword evidence="1" id="KW-0175">Coiled coil</keyword>
<evidence type="ECO:0000313" key="3">
    <source>
        <dbReference type="Proteomes" id="UP000235658"/>
    </source>
</evidence>
<dbReference type="AlphaFoldDB" id="A0A2N6UJE0"/>
<name>A0A2N6UJE0_9FIRM</name>